<sequence>MKPCTQILHIGPNFHGWTLPQYSLFGNVSGTLYVCTNVFGYTHEGLDKKFRTVKIKDFPLSVWNGYRWVGDTTENHPDIRRFILAYMREKSFVREHCVKCEHHMAKHEREIQDNIRALSSCMPQFKKHPQPLYGQRSGCYSQSRVDGRGYDISWEENIVGMTDDYGNTYTGVPVQYSDSKPVATFSAFEGYTDTPEAKRRDGMKVNQTKIRPTKDDPKGVAEKTCTKEDARKIYNALKKATGETNRIKLCFMSKQYIDYKVESPAQRYDLTNFLPKFVKNDKTGAMGAINYKDVPKPSLKQCKLFNKITVEF</sequence>
<dbReference type="AlphaFoldDB" id="A0A174A9E0"/>
<dbReference type="Proteomes" id="UP000095447">
    <property type="component" value="Unassembled WGS sequence"/>
</dbReference>
<gene>
    <name evidence="1" type="ORF">ERS852395_01477</name>
</gene>
<evidence type="ECO:0000313" key="1">
    <source>
        <dbReference type="EMBL" id="CUN84075.1"/>
    </source>
</evidence>
<name>A0A174A9E0_9FIRM</name>
<organism evidence="1 2">
    <name type="scientific">Blautia obeum</name>
    <dbReference type="NCBI Taxonomy" id="40520"/>
    <lineage>
        <taxon>Bacteria</taxon>
        <taxon>Bacillati</taxon>
        <taxon>Bacillota</taxon>
        <taxon>Clostridia</taxon>
        <taxon>Lachnospirales</taxon>
        <taxon>Lachnospiraceae</taxon>
        <taxon>Blautia</taxon>
    </lineage>
</organism>
<protein>
    <submittedName>
        <fullName evidence="1">Uncharacterized protein</fullName>
    </submittedName>
</protein>
<evidence type="ECO:0000313" key="2">
    <source>
        <dbReference type="Proteomes" id="UP000095447"/>
    </source>
</evidence>
<reference evidence="1 2" key="1">
    <citation type="submission" date="2015-09" db="EMBL/GenBank/DDBJ databases">
        <authorList>
            <consortium name="Pathogen Informatics"/>
        </authorList>
    </citation>
    <scope>NUCLEOTIDE SEQUENCE [LARGE SCALE GENOMIC DNA]</scope>
    <source>
        <strain evidence="1 2">2789STDY5608838</strain>
    </source>
</reference>
<dbReference type="EMBL" id="CYZA01000006">
    <property type="protein sequence ID" value="CUN84075.1"/>
    <property type="molecule type" value="Genomic_DNA"/>
</dbReference>
<dbReference type="RefSeq" id="WP_055053223.1">
    <property type="nucleotide sequence ID" value="NZ_CYZA01000006.1"/>
</dbReference>
<proteinExistence type="predicted"/>
<accession>A0A174A9E0</accession>